<dbReference type="InterPro" id="IPR005854">
    <property type="entry name" value="PurF"/>
</dbReference>
<evidence type="ECO:0000313" key="11">
    <source>
        <dbReference type="Proteomes" id="UP000217805"/>
    </source>
</evidence>
<evidence type="ECO:0000313" key="10">
    <source>
        <dbReference type="EMBL" id="BAR91914.1"/>
    </source>
</evidence>
<feature type="binding site" evidence="7">
    <location>
        <position position="415"/>
    </location>
    <ligand>
        <name>[4Fe-4S] cluster</name>
        <dbReference type="ChEBI" id="CHEBI:49883"/>
    </ligand>
</feature>
<dbReference type="Proteomes" id="UP000217805">
    <property type="component" value="Chromosome"/>
</dbReference>
<dbReference type="InterPro" id="IPR000836">
    <property type="entry name" value="PRTase_dom"/>
</dbReference>
<comment type="catalytic activity">
    <reaction evidence="7 8">
        <text>5-phospho-beta-D-ribosylamine + L-glutamate + diphosphate = 5-phospho-alpha-D-ribose 1-diphosphate + L-glutamine + H2O</text>
        <dbReference type="Rhea" id="RHEA:14905"/>
        <dbReference type="ChEBI" id="CHEBI:15377"/>
        <dbReference type="ChEBI" id="CHEBI:29985"/>
        <dbReference type="ChEBI" id="CHEBI:33019"/>
        <dbReference type="ChEBI" id="CHEBI:58017"/>
        <dbReference type="ChEBI" id="CHEBI:58359"/>
        <dbReference type="ChEBI" id="CHEBI:58681"/>
        <dbReference type="EC" id="2.4.2.14"/>
    </reaction>
</comment>
<accession>A0ABM7EY69</accession>
<keyword evidence="5 7" id="KW-0658">Purine biosynthesis</keyword>
<evidence type="ECO:0000256" key="1">
    <source>
        <dbReference type="ARBA" id="ARBA00005209"/>
    </source>
</evidence>
<feature type="domain" description="Glutamine amidotransferase type-2" evidence="9">
    <location>
        <begin position="22"/>
        <end position="250"/>
    </location>
</feature>
<reference evidence="10 11" key="1">
    <citation type="journal article" date="2015" name="Microbes Environ.">
        <title>An Efficient Strategy Developed for Next-Generation Sequencing of Endosymbiont Genomes Performed Using Crude DNA Isolated from Host Tissues: A Case Study of Blattabacterium cuenoti Inhabiting the Fat Bodies of Cockroaches.</title>
        <authorList>
            <person name="Kinjo Y."/>
            <person name="Saitoh S."/>
            <person name="Tokuda G."/>
        </authorList>
    </citation>
    <scope>NUCLEOTIDE SEQUENCE [LARGE SCALE GENOMIC DNA]</scope>
    <source>
        <strain evidence="10 11">BPAY</strain>
    </source>
</reference>
<evidence type="ECO:0000259" key="9">
    <source>
        <dbReference type="PROSITE" id="PS51278"/>
    </source>
</evidence>
<dbReference type="InterPro" id="IPR029055">
    <property type="entry name" value="Ntn_hydrolases_N"/>
</dbReference>
<dbReference type="RefSeq" id="WP_173768921.1">
    <property type="nucleotide sequence ID" value="NZ_AP014609.1"/>
</dbReference>
<comment type="function">
    <text evidence="7">Catalyzes the formation of phosphoribosylamine from phosphoribosylpyrophosphate (PRPP) and glutamine.</text>
</comment>
<evidence type="ECO:0000256" key="3">
    <source>
        <dbReference type="ARBA" id="ARBA00022676"/>
    </source>
</evidence>
<dbReference type="PROSITE" id="PS51278">
    <property type="entry name" value="GATASE_TYPE_2"/>
    <property type="match status" value="1"/>
</dbReference>
<evidence type="ECO:0000256" key="4">
    <source>
        <dbReference type="ARBA" id="ARBA00022679"/>
    </source>
</evidence>
<feature type="active site" description="Nucleophile" evidence="7">
    <location>
        <position position="22"/>
    </location>
</feature>
<keyword evidence="7" id="KW-0460">Magnesium</keyword>
<dbReference type="InterPro" id="IPR017932">
    <property type="entry name" value="GATase_2_dom"/>
</dbReference>
<feature type="binding site" evidence="7">
    <location>
        <position position="465"/>
    </location>
    <ligand>
        <name>[4Fe-4S] cluster</name>
        <dbReference type="ChEBI" id="CHEBI:49883"/>
    </ligand>
</feature>
<dbReference type="EC" id="2.4.2.14" evidence="7"/>
<keyword evidence="7" id="KW-0408">Iron</keyword>
<feature type="binding site" evidence="7">
    <location>
        <position position="468"/>
    </location>
    <ligand>
        <name>[4Fe-4S] cluster</name>
        <dbReference type="ChEBI" id="CHEBI:49883"/>
    </ligand>
</feature>
<keyword evidence="7" id="KW-0004">4Fe-4S</keyword>
<feature type="binding site" evidence="7">
    <location>
        <position position="379"/>
    </location>
    <ligand>
        <name>Mg(2+)</name>
        <dbReference type="ChEBI" id="CHEBI:18420"/>
    </ligand>
</feature>
<keyword evidence="11" id="KW-1185">Reference proteome</keyword>
<evidence type="ECO:0000256" key="7">
    <source>
        <dbReference type="HAMAP-Rule" id="MF_01931"/>
    </source>
</evidence>
<feature type="binding site" evidence="7">
    <location>
        <position position="316"/>
    </location>
    <ligand>
        <name>Mg(2+)</name>
        <dbReference type="ChEBI" id="CHEBI:18420"/>
    </ligand>
</feature>
<evidence type="ECO:0000256" key="6">
    <source>
        <dbReference type="ARBA" id="ARBA00022962"/>
    </source>
</evidence>
<protein>
    <recommendedName>
        <fullName evidence="7">Amidophosphoribosyltransferase</fullName>
        <shortName evidence="7">ATase</shortName>
        <ecNumber evidence="7">2.4.2.14</ecNumber>
    </recommendedName>
    <alternativeName>
        <fullName evidence="7">Glutamine phosphoribosylpyrophosphate amidotransferase</fullName>
        <shortName evidence="7">GPATase</shortName>
    </alternativeName>
</protein>
<dbReference type="PANTHER" id="PTHR11907">
    <property type="entry name" value="AMIDOPHOSPHORIBOSYLTRANSFERASE"/>
    <property type="match status" value="1"/>
</dbReference>
<dbReference type="InterPro" id="IPR029057">
    <property type="entry name" value="PRTase-like"/>
</dbReference>
<sequence>MIYQLYPYILKNNSFDKFHDECGIFGIFSPYKVDTFSLIQFGLFALQHRGQEACGFSVLRDGFIISHKSEGLVLDFFRKISNSECYHGNAVIGHTRYSTEGGQSKKNIQPFFGENSYGKSIISIVHNGNLVNAKNIRKKLESKGINFISEYSDSEVILRLIQKYLSESDNSLEKAIQKTTIDIKGAYSVIVLMDNKMAAFRDPNGIRPLCYGMLNESTYIFSSETCGIDSVGGFYVRDLFPGEIIIVDQKKSIQFSLITEKKNTKKRICSFEYIYFSRPDSLIENINVYEIREKSGEKLYEQHPVEADVVIGVPDSGVPASIGYSKASGIPFKPILVKNKYIGRSFIIPKQEMREKMVNLKLNPILDEIKGKRIVIIDDSIVRGTTSRRLVYILRKAGAKEIHFRSASPPIIGPCYLGVNTPSKKDLISYNHIDKKDIERILNVDSLEFLSMNNLIDILGSVHYCFGCFTGNYPVQKN</sequence>
<organism evidence="10 11">
    <name type="scientific">Blattabacterium cuenoti BPAY</name>
    <dbReference type="NCBI Taxonomy" id="1457031"/>
    <lineage>
        <taxon>Bacteria</taxon>
        <taxon>Pseudomonadati</taxon>
        <taxon>Bacteroidota</taxon>
        <taxon>Flavobacteriia</taxon>
        <taxon>Flavobacteriales</taxon>
        <taxon>Blattabacteriaceae</taxon>
        <taxon>Blattabacterium</taxon>
    </lineage>
</organism>
<keyword evidence="7" id="KW-0411">Iron-sulfur</keyword>
<evidence type="ECO:0000256" key="8">
    <source>
        <dbReference type="PIRNR" id="PIRNR000485"/>
    </source>
</evidence>
<comment type="cofactor">
    <cofactor evidence="7">
        <name>[4Fe-4S] cluster</name>
        <dbReference type="ChEBI" id="CHEBI:49883"/>
    </cofactor>
    <text evidence="7">Binds 1 [4Fe-4S] cluster per subunit.</text>
</comment>
<name>A0ABM7EY69_9FLAO</name>
<gene>
    <name evidence="7" type="primary">purF</name>
    <name evidence="10" type="ORF">BPAY_162</name>
</gene>
<dbReference type="SUPFAM" id="SSF56235">
    <property type="entry name" value="N-terminal nucleophile aminohydrolases (Ntn hydrolases)"/>
    <property type="match status" value="1"/>
</dbReference>
<comment type="similarity">
    <text evidence="2 7 8">In the C-terminal section; belongs to the purine/pyrimidine phosphoribosyltransferase family.</text>
</comment>
<dbReference type="NCBIfam" id="TIGR01134">
    <property type="entry name" value="purF"/>
    <property type="match status" value="1"/>
</dbReference>
<dbReference type="Pfam" id="PF00156">
    <property type="entry name" value="Pribosyltran"/>
    <property type="match status" value="1"/>
</dbReference>
<dbReference type="Gene3D" id="3.60.20.10">
    <property type="entry name" value="Glutamine Phosphoribosylpyrophosphate, subunit 1, domain 1"/>
    <property type="match status" value="1"/>
</dbReference>
<evidence type="ECO:0000256" key="5">
    <source>
        <dbReference type="ARBA" id="ARBA00022755"/>
    </source>
</evidence>
<comment type="cofactor">
    <cofactor evidence="7">
        <name>Mg(2+)</name>
        <dbReference type="ChEBI" id="CHEBI:18420"/>
    </cofactor>
    <text evidence="7">Binds 1 Mg(2+) ion per subunit.</text>
</comment>
<feature type="binding site" evidence="7">
    <location>
        <position position="378"/>
    </location>
    <ligand>
        <name>Mg(2+)</name>
        <dbReference type="ChEBI" id="CHEBI:18420"/>
    </ligand>
</feature>
<dbReference type="EMBL" id="AP014609">
    <property type="protein sequence ID" value="BAR91914.1"/>
    <property type="molecule type" value="Genomic_DNA"/>
</dbReference>
<dbReference type="PIRSF" id="PIRSF000485">
    <property type="entry name" value="Amd_phspho_trans"/>
    <property type="match status" value="1"/>
</dbReference>
<proteinExistence type="inferred from homology"/>
<dbReference type="SUPFAM" id="SSF53271">
    <property type="entry name" value="PRTase-like"/>
    <property type="match status" value="1"/>
</dbReference>
<dbReference type="HAMAP" id="MF_01931">
    <property type="entry name" value="PurF"/>
    <property type="match status" value="1"/>
</dbReference>
<dbReference type="Pfam" id="PF13522">
    <property type="entry name" value="GATase_6"/>
    <property type="match status" value="1"/>
</dbReference>
<keyword evidence="7" id="KW-0479">Metal-binding</keyword>
<feature type="binding site" evidence="7">
    <location>
        <position position="269"/>
    </location>
    <ligand>
        <name>[4Fe-4S] cluster</name>
        <dbReference type="ChEBI" id="CHEBI:49883"/>
    </ligand>
</feature>
<keyword evidence="6 7" id="KW-0315">Glutamine amidotransferase</keyword>
<keyword evidence="4 7" id="KW-0808">Transferase</keyword>
<comment type="pathway">
    <text evidence="1 7 8">Purine metabolism; IMP biosynthesis via de novo pathway; N(1)-(5-phospho-D-ribosyl)glycinamide from 5-phospho-alpha-D-ribose 1-diphosphate: step 1/2.</text>
</comment>
<keyword evidence="3 7" id="KW-0328">Glycosyltransferase</keyword>
<dbReference type="Gene3D" id="3.40.50.2020">
    <property type="match status" value="1"/>
</dbReference>
<dbReference type="CDD" id="cd06223">
    <property type="entry name" value="PRTases_typeI"/>
    <property type="match status" value="1"/>
</dbReference>
<evidence type="ECO:0000256" key="2">
    <source>
        <dbReference type="ARBA" id="ARBA00010138"/>
    </source>
</evidence>